<evidence type="ECO:0000313" key="8">
    <source>
        <dbReference type="Proteomes" id="UP000198882"/>
    </source>
</evidence>
<evidence type="ECO:0000256" key="3">
    <source>
        <dbReference type="ARBA" id="ARBA00022692"/>
    </source>
</evidence>
<comment type="subcellular location">
    <subcellularLocation>
        <location evidence="1">Cell membrane</location>
        <topology evidence="1">Multi-pass membrane protein</topology>
    </subcellularLocation>
</comment>
<dbReference type="PANTHER" id="PTHR42770:SF7">
    <property type="entry name" value="MEMBRANE PROTEIN"/>
    <property type="match status" value="1"/>
</dbReference>
<feature type="transmembrane region" description="Helical" evidence="6">
    <location>
        <begin position="234"/>
        <end position="257"/>
    </location>
</feature>
<keyword evidence="3 6" id="KW-0812">Transmembrane</keyword>
<dbReference type="GO" id="GO:0005886">
    <property type="term" value="C:plasma membrane"/>
    <property type="evidence" value="ECO:0007669"/>
    <property type="project" value="UniProtKB-SubCell"/>
</dbReference>
<evidence type="ECO:0000256" key="5">
    <source>
        <dbReference type="ARBA" id="ARBA00023136"/>
    </source>
</evidence>
<feature type="transmembrane region" description="Helical" evidence="6">
    <location>
        <begin position="360"/>
        <end position="385"/>
    </location>
</feature>
<dbReference type="Proteomes" id="UP000198882">
    <property type="component" value="Unassembled WGS sequence"/>
</dbReference>
<dbReference type="AlphaFoldDB" id="A0A1G9D5D6"/>
<proteinExistence type="predicted"/>
<feature type="transmembrane region" description="Helical" evidence="6">
    <location>
        <begin position="166"/>
        <end position="187"/>
    </location>
</feature>
<feature type="transmembrane region" description="Helical" evidence="6">
    <location>
        <begin position="199"/>
        <end position="222"/>
    </location>
</feature>
<sequence length="472" mass="49485">MAETTHSGLTKTLSSKEVLILSFGAMIGWGWIILTGEWISEGGPLGAISAFVLGGIVVGFVAIIYSELASSMPLVGGEHVYSLRALGPIGSFICTWAIIFGYVTVAAFEAVALPSAMAFIIPGFNVMPLWSVAGEPVYGSWILVGVAGTLFVTVLNYIGIRPAAQFQIIMTVIIAFAGVVLIAGAVIGGQPSPDPSFGAGTAGIFAVMLMVPFMFVGFDVIPQSAEEANVPPRTLGLLIIVSVVMAALFYMAVIWGASRALPASTLVDSPLPAAAAMAELFDSQLMGQLMALAGIAGILTSWNAFIIGGSRALFALSESGMIPASLSKVHPEYNTPSNAILLIGGLSVLAPLFGEQMLTWIVNAGGLGIVTAWFFVVVSFLVLRYREPEMDRPYKVPAGYLVGALGFVMTAIFVSLYLPGGGSALLWPYEWLIVLLWCILGVVLFVVSGADTTASAEDLAGKLESLEKDDDV</sequence>
<keyword evidence="4 6" id="KW-1133">Transmembrane helix</keyword>
<protein>
    <submittedName>
        <fullName evidence="7">Amino acid permease</fullName>
    </submittedName>
</protein>
<dbReference type="RefSeq" id="WP_090309772.1">
    <property type="nucleotide sequence ID" value="NZ_FNFE01000005.1"/>
</dbReference>
<evidence type="ECO:0000256" key="1">
    <source>
        <dbReference type="ARBA" id="ARBA00004651"/>
    </source>
</evidence>
<dbReference type="PIRSF" id="PIRSF006060">
    <property type="entry name" value="AA_transporter"/>
    <property type="match status" value="1"/>
</dbReference>
<feature type="transmembrane region" description="Helical" evidence="6">
    <location>
        <begin position="431"/>
        <end position="450"/>
    </location>
</feature>
<dbReference type="InterPro" id="IPR050367">
    <property type="entry name" value="APC_superfamily"/>
</dbReference>
<dbReference type="Pfam" id="PF13520">
    <property type="entry name" value="AA_permease_2"/>
    <property type="match status" value="1"/>
</dbReference>
<organism evidence="7 8">
    <name type="scientific">Natronorubrum texcoconense</name>
    <dbReference type="NCBI Taxonomy" id="1095776"/>
    <lineage>
        <taxon>Archaea</taxon>
        <taxon>Methanobacteriati</taxon>
        <taxon>Methanobacteriota</taxon>
        <taxon>Stenosarchaea group</taxon>
        <taxon>Halobacteria</taxon>
        <taxon>Halobacteriales</taxon>
        <taxon>Natrialbaceae</taxon>
        <taxon>Natronorubrum</taxon>
    </lineage>
</organism>
<dbReference type="GO" id="GO:0022857">
    <property type="term" value="F:transmembrane transporter activity"/>
    <property type="evidence" value="ECO:0007669"/>
    <property type="project" value="InterPro"/>
</dbReference>
<keyword evidence="8" id="KW-1185">Reference proteome</keyword>
<dbReference type="PANTHER" id="PTHR42770">
    <property type="entry name" value="AMINO ACID TRANSPORTER-RELATED"/>
    <property type="match status" value="1"/>
</dbReference>
<feature type="transmembrane region" description="Helical" evidence="6">
    <location>
        <begin position="138"/>
        <end position="159"/>
    </location>
</feature>
<reference evidence="8" key="1">
    <citation type="submission" date="2016-10" db="EMBL/GenBank/DDBJ databases">
        <authorList>
            <person name="Varghese N."/>
            <person name="Submissions S."/>
        </authorList>
    </citation>
    <scope>NUCLEOTIDE SEQUENCE [LARGE SCALE GENOMIC DNA]</scope>
    <source>
        <strain evidence="8">B4,CECT 8067,JCM 17497</strain>
    </source>
</reference>
<evidence type="ECO:0000256" key="4">
    <source>
        <dbReference type="ARBA" id="ARBA00022989"/>
    </source>
</evidence>
<feature type="transmembrane region" description="Helical" evidence="6">
    <location>
        <begin position="335"/>
        <end position="354"/>
    </location>
</feature>
<feature type="transmembrane region" description="Helical" evidence="6">
    <location>
        <begin position="289"/>
        <end position="314"/>
    </location>
</feature>
<keyword evidence="5 6" id="KW-0472">Membrane</keyword>
<feature type="transmembrane region" description="Helical" evidence="6">
    <location>
        <begin position="18"/>
        <end position="38"/>
    </location>
</feature>
<gene>
    <name evidence="7" type="ORF">SAMN04515672_3434</name>
</gene>
<name>A0A1G9D5D6_9EURY</name>
<accession>A0A1G9D5D6</accession>
<feature type="transmembrane region" description="Helical" evidence="6">
    <location>
        <begin position="397"/>
        <end position="419"/>
    </location>
</feature>
<keyword evidence="2" id="KW-1003">Cell membrane</keyword>
<feature type="transmembrane region" description="Helical" evidence="6">
    <location>
        <begin position="45"/>
        <end position="65"/>
    </location>
</feature>
<evidence type="ECO:0000256" key="6">
    <source>
        <dbReference type="SAM" id="Phobius"/>
    </source>
</evidence>
<dbReference type="STRING" id="1095776.SAMN04515672_3434"/>
<feature type="transmembrane region" description="Helical" evidence="6">
    <location>
        <begin position="110"/>
        <end position="132"/>
    </location>
</feature>
<dbReference type="EMBL" id="FNFE01000005">
    <property type="protein sequence ID" value="SDK59091.1"/>
    <property type="molecule type" value="Genomic_DNA"/>
</dbReference>
<evidence type="ECO:0000256" key="2">
    <source>
        <dbReference type="ARBA" id="ARBA00022475"/>
    </source>
</evidence>
<evidence type="ECO:0000313" key="7">
    <source>
        <dbReference type="EMBL" id="SDK59091.1"/>
    </source>
</evidence>
<feature type="transmembrane region" description="Helical" evidence="6">
    <location>
        <begin position="85"/>
        <end position="103"/>
    </location>
</feature>
<dbReference type="Gene3D" id="1.20.1740.10">
    <property type="entry name" value="Amino acid/polyamine transporter I"/>
    <property type="match status" value="1"/>
</dbReference>
<dbReference type="InterPro" id="IPR002293">
    <property type="entry name" value="AA/rel_permease1"/>
</dbReference>
<dbReference type="OrthoDB" id="43026at2157"/>